<proteinExistence type="predicted"/>
<protein>
    <submittedName>
        <fullName evidence="3">DUF673 superfamily protein</fullName>
    </submittedName>
    <submittedName>
        <fullName evidence="1">ORF48</fullName>
    </submittedName>
</protein>
<keyword evidence="5" id="KW-1185">Reference proteome</keyword>
<accession>Q6QXK7</accession>
<dbReference type="Proteomes" id="UP000232958">
    <property type="component" value="Segment"/>
</dbReference>
<dbReference type="EMBL" id="AY522332">
    <property type="protein sequence ID" value="AAS82690.1"/>
    <property type="molecule type" value="Genomic_DNA"/>
</dbReference>
<reference evidence="2" key="2">
    <citation type="journal article" date="2014" name="Arch. Virol.">
        <title>Complete genome sequence of Agrotis segetum granulovirus Shanghai strain.</title>
        <authorList>
            <person name="Zhang X."/>
            <person name="Liang Z."/>
            <person name="Yin X."/>
            <person name="Wang J."/>
            <person name="Shao X."/>
        </authorList>
    </citation>
    <scope>NUCLEOTIDE SEQUENCE</scope>
    <source>
        <strain evidence="2">L1</strain>
    </source>
</reference>
<evidence type="ECO:0000313" key="5">
    <source>
        <dbReference type="Proteomes" id="UP000232958"/>
    </source>
</evidence>
<evidence type="ECO:0000313" key="1">
    <source>
        <dbReference type="EMBL" id="AAS82690.1"/>
    </source>
</evidence>
<evidence type="ECO:0000313" key="3">
    <source>
        <dbReference type="EMBL" id="AKN63331.1"/>
    </source>
</evidence>
<dbReference type="EMBL" id="KC994902">
    <property type="protein sequence ID" value="AHN92096.1"/>
    <property type="molecule type" value="Genomic_DNA"/>
</dbReference>
<dbReference type="Proteomes" id="UP000202635">
    <property type="component" value="Genome"/>
</dbReference>
<dbReference type="InterPro" id="IPR007748">
    <property type="entry name" value="AcMNPV_Orf109"/>
</dbReference>
<name>Q6QXK7_GVAS</name>
<dbReference type="EMBL" id="KR584663">
    <property type="protein sequence ID" value="AKN63331.1"/>
    <property type="molecule type" value="Genomic_DNA"/>
</dbReference>
<evidence type="ECO:0000313" key="4">
    <source>
        <dbReference type="Proteomes" id="UP000202635"/>
    </source>
</evidence>
<reference evidence="1 4" key="1">
    <citation type="submission" date="2004-09" db="EMBL/GenBank/DDBJ databases">
        <authorList>
            <person name="Ai X.L."/>
            <person name="Wang Z.F."/>
            <person name="Wang B."/>
            <person name="Zhang W."/>
            <person name="Li F."/>
            <person name="Fu J.H."/>
            <person name="Cui C.S."/>
            <person name="Shi Y.H."/>
            <person name="He M."/>
        </authorList>
    </citation>
    <scope>NUCLEOTIDE SEQUENCE [LARGE SCALE GENOMIC DNA]</scope>
</reference>
<organism evidence="1 4">
    <name type="scientific">Agrotis segetum granulosis virus</name>
    <name type="common">AsGV</name>
    <name type="synonym">Agrotis segetum granulovirus</name>
    <dbReference type="NCBI Taxonomy" id="10464"/>
    <lineage>
        <taxon>Viruses</taxon>
        <taxon>Viruses incertae sedis</taxon>
        <taxon>Naldaviricetes</taxon>
        <taxon>Lefavirales</taxon>
        <taxon>Baculoviridae</taxon>
        <taxon>Betabaculovirus</taxon>
        <taxon>Betabaculovirus agsegetum</taxon>
    </lineage>
</organism>
<dbReference type="OrthoDB" id="5447at10239"/>
<dbReference type="Pfam" id="PF05054">
    <property type="entry name" value="AcMNPV_Ac109"/>
    <property type="match status" value="2"/>
</dbReference>
<gene>
    <name evidence="1" type="primary">ORF48</name>
    <name evidence="2" type="ORF">AsGV057</name>
    <name evidence="1" type="ORF">AsGVgp048</name>
</gene>
<reference evidence="3 5" key="3">
    <citation type="submission" date="2015-05" db="EMBL/GenBank/DDBJ databases">
        <title>Complete Sequence of an Agrotis segetum granulovirus isolate from Europe.</title>
        <authorList>
            <person name="Gueli Alletti G."/>
            <person name="Wennmann J.T."/>
            <person name="Jehle J.A."/>
        </authorList>
    </citation>
    <scope>NUCLEOTIDE SEQUENCE [LARGE SCALE GENOMIC DNA]</scope>
    <source>
        <strain evidence="3 5">DA</strain>
    </source>
</reference>
<sequence length="373" mass="42445">MFNYLYLCTIVRLTYKMACSNQIIVYISDLFVDFPYDVIETQRDAGGAVITDLTIFVPTFEDEKVINTEALNIRGFTTVRVLKHVPRFEPDEQEAVGVVVYWNAISNITKLGVGKTNVYNVVLSDNLFGCNSITIHNVLPEELRCPLQVGLRYNHSNAHTILVGELAGDSQEMAKARDENLDDFVICFRKETPMGIKILNTKRFLILLSARKTRARFSVYLTNQELATVHKELSWESTRRVLRGGLSSNCTVLNKKSYQYVLDALELLGIDNTDISSVHKLLDVFNPLILRYKLVPDVFIQLNLIGGKNKHVRLYCKHEGVAITNAGPVPINLPTRNPKPFTHHTLKPPSERLYQILGTRNVFLHTPIYNYFL</sequence>
<evidence type="ECO:0000313" key="2">
    <source>
        <dbReference type="EMBL" id="AHN92096.1"/>
    </source>
</evidence>
<organismHost>
    <name type="scientific">Agrotis segetum</name>
    <name type="common">Turnip moth</name>
    <dbReference type="NCBI Taxonomy" id="47767"/>
</organismHost>